<reference evidence="1" key="1">
    <citation type="submission" date="2021-01" db="EMBL/GenBank/DDBJ databases">
        <title>Whole genome shotgun sequence of Rugosimonospora africana NBRC 104875.</title>
        <authorList>
            <person name="Komaki H."/>
            <person name="Tamura T."/>
        </authorList>
    </citation>
    <scope>NUCLEOTIDE SEQUENCE</scope>
    <source>
        <strain evidence="1">NBRC 104875</strain>
    </source>
</reference>
<dbReference type="SUPFAM" id="SSF56112">
    <property type="entry name" value="Protein kinase-like (PK-like)"/>
    <property type="match status" value="1"/>
</dbReference>
<comment type="caution">
    <text evidence="1">The sequence shown here is derived from an EMBL/GenBank/DDBJ whole genome shotgun (WGS) entry which is preliminary data.</text>
</comment>
<dbReference type="Proteomes" id="UP000642748">
    <property type="component" value="Unassembled WGS sequence"/>
</dbReference>
<sequence>MEYDPRSLVVPERLGWLREHDAGRQWLGALPDLLADVTADWSLRVAAPYDGSRFALVLPATLADGSKAVLKLQYPDRESAHEAAALRCWDGDGVVRLIAHDERRAALLIEHCSPGDYLAEADPDNAVSVFIGLLPLLWKPPAPPFASLADEARQWASDLMPEWERAGRPCERRLIDAARDTLESLTADSTEQVLLHQDLHSYNVLRATRQPWLVIDPKPLVGERAFAVAPIVRDYELGHSRRQLRQRLDRLSTELDVDRERARGWTFAQTVVWALRGGVGSRYHVESARWLLAMR</sequence>
<evidence type="ECO:0000313" key="1">
    <source>
        <dbReference type="EMBL" id="GIH18012.1"/>
    </source>
</evidence>
<organism evidence="1 2">
    <name type="scientific">Rugosimonospora africana</name>
    <dbReference type="NCBI Taxonomy" id="556532"/>
    <lineage>
        <taxon>Bacteria</taxon>
        <taxon>Bacillati</taxon>
        <taxon>Actinomycetota</taxon>
        <taxon>Actinomycetes</taxon>
        <taxon>Micromonosporales</taxon>
        <taxon>Micromonosporaceae</taxon>
        <taxon>Rugosimonospora</taxon>
    </lineage>
</organism>
<gene>
    <name evidence="1" type="ORF">Raf01_61840</name>
</gene>
<dbReference type="GO" id="GO:0019748">
    <property type="term" value="P:secondary metabolic process"/>
    <property type="evidence" value="ECO:0007669"/>
    <property type="project" value="InterPro"/>
</dbReference>
<keyword evidence="2" id="KW-1185">Reference proteome</keyword>
<dbReference type="RefSeq" id="WP_203921556.1">
    <property type="nucleotide sequence ID" value="NZ_BONZ01000062.1"/>
</dbReference>
<protein>
    <submittedName>
        <fullName evidence="1">Hydroxyurea phosphotransferase</fullName>
    </submittedName>
</protein>
<name>A0A8J3VT39_9ACTN</name>
<dbReference type="Gene3D" id="3.90.1200.10">
    <property type="match status" value="1"/>
</dbReference>
<dbReference type="InterPro" id="IPR011009">
    <property type="entry name" value="Kinase-like_dom_sf"/>
</dbReference>
<evidence type="ECO:0000313" key="2">
    <source>
        <dbReference type="Proteomes" id="UP000642748"/>
    </source>
</evidence>
<dbReference type="GO" id="GO:0016773">
    <property type="term" value="F:phosphotransferase activity, alcohol group as acceptor"/>
    <property type="evidence" value="ECO:0007669"/>
    <property type="project" value="InterPro"/>
</dbReference>
<proteinExistence type="predicted"/>
<dbReference type="EMBL" id="BONZ01000062">
    <property type="protein sequence ID" value="GIH18012.1"/>
    <property type="molecule type" value="Genomic_DNA"/>
</dbReference>
<dbReference type="Pfam" id="PF04655">
    <property type="entry name" value="APH_6_hur"/>
    <property type="match status" value="1"/>
</dbReference>
<dbReference type="InterPro" id="IPR006748">
    <property type="entry name" value="NH2Glyco/OHUrea_AB-resist_kin"/>
</dbReference>
<accession>A0A8J3VT39</accession>
<dbReference type="AlphaFoldDB" id="A0A8J3VT39"/>